<name>A0A176WDP7_MARPO</name>
<sequence>MRPKKDEPRAMLRRNLENSWVFLHRPFLSMAGRGFVGAALLSESRAGGRARWLVLCTAVRDGLSCWSSCCVRERIACSAAKWKRGREKGHDADGFARTSEVGVKYGFAPVPVPATLVVFIMPVSGHGGSRIRVGGVAFGKQGERASRLVLCTAVLDGLSAGAAAAFSSGSLARLRRRREGGRKGMMAMASHVPAREFFEF</sequence>
<evidence type="ECO:0000313" key="2">
    <source>
        <dbReference type="Proteomes" id="UP000077202"/>
    </source>
</evidence>
<accession>A0A176WDP7</accession>
<dbReference type="Proteomes" id="UP000077202">
    <property type="component" value="Unassembled WGS sequence"/>
</dbReference>
<proteinExistence type="predicted"/>
<dbReference type="EMBL" id="LVLJ01001336">
    <property type="protein sequence ID" value="OAE30385.1"/>
    <property type="molecule type" value="Genomic_DNA"/>
</dbReference>
<organism evidence="1 2">
    <name type="scientific">Marchantia polymorpha subsp. ruderalis</name>
    <dbReference type="NCBI Taxonomy" id="1480154"/>
    <lineage>
        <taxon>Eukaryota</taxon>
        <taxon>Viridiplantae</taxon>
        <taxon>Streptophyta</taxon>
        <taxon>Embryophyta</taxon>
        <taxon>Marchantiophyta</taxon>
        <taxon>Marchantiopsida</taxon>
        <taxon>Marchantiidae</taxon>
        <taxon>Marchantiales</taxon>
        <taxon>Marchantiaceae</taxon>
        <taxon>Marchantia</taxon>
    </lineage>
</organism>
<gene>
    <name evidence="1" type="ORF">AXG93_3612s1080</name>
</gene>
<evidence type="ECO:0000313" key="1">
    <source>
        <dbReference type="EMBL" id="OAE30385.1"/>
    </source>
</evidence>
<keyword evidence="2" id="KW-1185">Reference proteome</keyword>
<dbReference type="AlphaFoldDB" id="A0A176WDP7"/>
<reference evidence="1" key="1">
    <citation type="submission" date="2016-03" db="EMBL/GenBank/DDBJ databases">
        <title>Mechanisms controlling the formation of the plant cell surface in tip-growing cells are functionally conserved among land plants.</title>
        <authorList>
            <person name="Honkanen S."/>
            <person name="Jones V.A."/>
            <person name="Morieri G."/>
            <person name="Champion C."/>
            <person name="Hetherington A.J."/>
            <person name="Kelly S."/>
            <person name="Saint-Marcoux D."/>
            <person name="Proust H."/>
            <person name="Prescott H."/>
            <person name="Dolan L."/>
        </authorList>
    </citation>
    <scope>NUCLEOTIDE SEQUENCE [LARGE SCALE GENOMIC DNA]</scope>
    <source>
        <tissue evidence="1">Whole gametophyte</tissue>
    </source>
</reference>
<protein>
    <submittedName>
        <fullName evidence="1">Uncharacterized protein</fullName>
    </submittedName>
</protein>
<comment type="caution">
    <text evidence="1">The sequence shown here is derived from an EMBL/GenBank/DDBJ whole genome shotgun (WGS) entry which is preliminary data.</text>
</comment>